<keyword evidence="2" id="KW-1185">Reference proteome</keyword>
<proteinExistence type="predicted"/>
<accession>A0A069D4K7</accession>
<dbReference type="Proteomes" id="UP000027601">
    <property type="component" value="Unassembled WGS sequence"/>
</dbReference>
<dbReference type="AlphaFoldDB" id="A0A069D4K7"/>
<gene>
    <name evidence="1" type="ORF">JCM15093_3105</name>
</gene>
<dbReference type="eggNOG" id="ENOG5033SB5">
    <property type="taxonomic scope" value="Bacteria"/>
</dbReference>
<sequence>MKKVTTNKYAGNMIELHDVKGTKSFGCFKNFKACKSTLQRLKESGELQENRDTVTVCSFKNEVLQRVYNVRFLRNKWRPLPPTPAA</sequence>
<dbReference type="EMBL" id="BAJS01000029">
    <property type="protein sequence ID" value="GAK37823.1"/>
    <property type="molecule type" value="Genomic_DNA"/>
</dbReference>
<protein>
    <submittedName>
        <fullName evidence="1">Uncharacterized protein</fullName>
    </submittedName>
</protein>
<name>A0A069D4K7_9BACE</name>
<evidence type="ECO:0000313" key="1">
    <source>
        <dbReference type="EMBL" id="GAK37823.1"/>
    </source>
</evidence>
<reference evidence="1 2" key="1">
    <citation type="journal article" date="2015" name="Microbes Environ.">
        <title>Distribution and evolution of nitrogen fixation genes in the phylum bacteroidetes.</title>
        <authorList>
            <person name="Inoue J."/>
            <person name="Oshima K."/>
            <person name="Suda W."/>
            <person name="Sakamoto M."/>
            <person name="Iino T."/>
            <person name="Noda S."/>
            <person name="Hongoh Y."/>
            <person name="Hattori M."/>
            <person name="Ohkuma M."/>
        </authorList>
    </citation>
    <scope>NUCLEOTIDE SEQUENCE [LARGE SCALE GENOMIC DNA]</scope>
    <source>
        <strain evidence="1 2">JCM 15093</strain>
    </source>
</reference>
<evidence type="ECO:0000313" key="2">
    <source>
        <dbReference type="Proteomes" id="UP000027601"/>
    </source>
</evidence>
<comment type="caution">
    <text evidence="1">The sequence shown here is derived from an EMBL/GenBank/DDBJ whole genome shotgun (WGS) entry which is preliminary data.</text>
</comment>
<organism evidence="1 2">
    <name type="scientific">Bacteroides graminisolvens DSM 19988 = JCM 15093</name>
    <dbReference type="NCBI Taxonomy" id="1121097"/>
    <lineage>
        <taxon>Bacteria</taxon>
        <taxon>Pseudomonadati</taxon>
        <taxon>Bacteroidota</taxon>
        <taxon>Bacteroidia</taxon>
        <taxon>Bacteroidales</taxon>
        <taxon>Bacteroidaceae</taxon>
        <taxon>Bacteroides</taxon>
    </lineage>
</organism>